<evidence type="ECO:0000313" key="2">
    <source>
        <dbReference type="EMBL" id="KSU88220.1"/>
    </source>
</evidence>
<reference evidence="2 3" key="1">
    <citation type="submission" date="2015-11" db="EMBL/GenBank/DDBJ databases">
        <title>Bacillus caseinolyticus sp nov.</title>
        <authorList>
            <person name="Dastager S.G."/>
            <person name="Mawlankar R."/>
        </authorList>
    </citation>
    <scope>NUCLEOTIDE SEQUENCE [LARGE SCALE GENOMIC DNA]</scope>
    <source>
        <strain evidence="2 3">SGD-V-76</strain>
    </source>
</reference>
<keyword evidence="3" id="KW-1185">Reference proteome</keyword>
<organism evidence="2 3">
    <name type="scientific">Priestia veravalensis</name>
    <dbReference type="NCBI Taxonomy" id="1414648"/>
    <lineage>
        <taxon>Bacteria</taxon>
        <taxon>Bacillati</taxon>
        <taxon>Bacillota</taxon>
        <taxon>Bacilli</taxon>
        <taxon>Bacillales</taxon>
        <taxon>Bacillaceae</taxon>
        <taxon>Priestia</taxon>
    </lineage>
</organism>
<keyword evidence="1" id="KW-0472">Membrane</keyword>
<name>A0A0V8JMP2_9BACI</name>
<comment type="caution">
    <text evidence="2">The sequence shown here is derived from an EMBL/GenBank/DDBJ whole genome shotgun (WGS) entry which is preliminary data.</text>
</comment>
<dbReference type="AlphaFoldDB" id="A0A0V8JMP2"/>
<sequence length="72" mass="8335">MYKNQMNREEHGLPKSTKVYIVATIFFGSAMLAVALNYHSFTYAKNTCVQHNKEPLVEKTFLAFNWSVDCQE</sequence>
<evidence type="ECO:0000313" key="3">
    <source>
        <dbReference type="Proteomes" id="UP000053681"/>
    </source>
</evidence>
<dbReference type="Proteomes" id="UP000053681">
    <property type="component" value="Unassembled WGS sequence"/>
</dbReference>
<keyword evidence="1" id="KW-1133">Transmembrane helix</keyword>
<gene>
    <name evidence="2" type="ORF">AS180_08685</name>
</gene>
<proteinExistence type="predicted"/>
<feature type="transmembrane region" description="Helical" evidence="1">
    <location>
        <begin position="20"/>
        <end position="38"/>
    </location>
</feature>
<keyword evidence="1" id="KW-0812">Transmembrane</keyword>
<evidence type="ECO:0000256" key="1">
    <source>
        <dbReference type="SAM" id="Phobius"/>
    </source>
</evidence>
<dbReference type="EMBL" id="LNQP01000026">
    <property type="protein sequence ID" value="KSU88220.1"/>
    <property type="molecule type" value="Genomic_DNA"/>
</dbReference>
<accession>A0A0V8JMP2</accession>
<protein>
    <submittedName>
        <fullName evidence="2">Uncharacterized protein</fullName>
    </submittedName>
</protein>